<protein>
    <submittedName>
        <fullName evidence="4">DVL3 protein</fullName>
    </submittedName>
</protein>
<evidence type="ECO:0000259" key="2">
    <source>
        <dbReference type="PROSITE" id="PS50106"/>
    </source>
</evidence>
<dbReference type="InterPro" id="IPR001478">
    <property type="entry name" value="PDZ"/>
</dbReference>
<feature type="compositionally biased region" description="Basic and acidic residues" evidence="1">
    <location>
        <begin position="371"/>
        <end position="381"/>
    </location>
</feature>
<dbReference type="InterPro" id="IPR036388">
    <property type="entry name" value="WH-like_DNA-bd_sf"/>
</dbReference>
<dbReference type="InterPro" id="IPR003351">
    <property type="entry name" value="Dishevelled_protein_dom"/>
</dbReference>
<evidence type="ECO:0000259" key="3">
    <source>
        <dbReference type="PROSITE" id="PS50186"/>
    </source>
</evidence>
<dbReference type="AlphaFoldDB" id="A0A8X7X5T3"/>
<dbReference type="InterPro" id="IPR008342">
    <property type="entry name" value="DVL3"/>
</dbReference>
<feature type="compositionally biased region" description="Low complexity" evidence="1">
    <location>
        <begin position="36"/>
        <end position="49"/>
    </location>
</feature>
<dbReference type="Pfam" id="PF12316">
    <property type="entry name" value="Dsh_C"/>
    <property type="match status" value="1"/>
</dbReference>
<feature type="non-terminal residue" evidence="4">
    <location>
        <position position="1"/>
    </location>
</feature>
<gene>
    <name evidence="4" type="primary">Dvl3_1</name>
    <name evidence="4" type="ORF">GTO96_0001153</name>
</gene>
<comment type="caution">
    <text evidence="4">The sequence shown here is derived from an EMBL/GenBank/DDBJ whole genome shotgun (WGS) entry which is preliminary data.</text>
</comment>
<evidence type="ECO:0000313" key="4">
    <source>
        <dbReference type="EMBL" id="KAG2462635.1"/>
    </source>
</evidence>
<dbReference type="SMART" id="SM00228">
    <property type="entry name" value="PDZ"/>
    <property type="match status" value="1"/>
</dbReference>
<feature type="domain" description="PDZ" evidence="2">
    <location>
        <begin position="86"/>
        <end position="158"/>
    </location>
</feature>
<dbReference type="SUPFAM" id="SSF46785">
    <property type="entry name" value="Winged helix' DNA-binding domain"/>
    <property type="match status" value="1"/>
</dbReference>
<evidence type="ECO:0000256" key="1">
    <source>
        <dbReference type="SAM" id="MobiDB-lite"/>
    </source>
</evidence>
<dbReference type="GO" id="GO:0005829">
    <property type="term" value="C:cytosol"/>
    <property type="evidence" value="ECO:0007669"/>
    <property type="project" value="TreeGrafter"/>
</dbReference>
<feature type="compositionally biased region" description="Basic residues" evidence="1">
    <location>
        <begin position="50"/>
        <end position="63"/>
    </location>
</feature>
<feature type="non-terminal residue" evidence="4">
    <location>
        <position position="504"/>
    </location>
</feature>
<organism evidence="4 5">
    <name type="scientific">Polypterus senegalus</name>
    <name type="common">Senegal bichir</name>
    <dbReference type="NCBI Taxonomy" id="55291"/>
    <lineage>
        <taxon>Eukaryota</taxon>
        <taxon>Metazoa</taxon>
        <taxon>Chordata</taxon>
        <taxon>Craniata</taxon>
        <taxon>Vertebrata</taxon>
        <taxon>Euteleostomi</taxon>
        <taxon>Actinopterygii</taxon>
        <taxon>Polypteriformes</taxon>
        <taxon>Polypteridae</taxon>
        <taxon>Polypterus</taxon>
    </lineage>
</organism>
<dbReference type="PROSITE" id="PS50186">
    <property type="entry name" value="DEP"/>
    <property type="match status" value="1"/>
</dbReference>
<feature type="compositionally biased region" description="Pro residues" evidence="1">
    <location>
        <begin position="446"/>
        <end position="470"/>
    </location>
</feature>
<dbReference type="InterPro" id="IPR008339">
    <property type="entry name" value="Dishevelled_fam"/>
</dbReference>
<dbReference type="CDD" id="cd06717">
    <property type="entry name" value="PDZ_Dishevelled-like"/>
    <property type="match status" value="1"/>
</dbReference>
<feature type="region of interest" description="Disordered" evidence="1">
    <location>
        <begin position="334"/>
        <end position="490"/>
    </location>
</feature>
<dbReference type="InterPro" id="IPR036390">
    <property type="entry name" value="WH_DNA-bd_sf"/>
</dbReference>
<proteinExistence type="predicted"/>
<dbReference type="PANTHER" id="PTHR10878:SF6">
    <property type="entry name" value="SEGMENT POLARITY PROTEIN DISHEVELLED HOMOLOG DVL-3"/>
    <property type="match status" value="1"/>
</dbReference>
<feature type="compositionally biased region" description="Basic and acidic residues" evidence="1">
    <location>
        <begin position="396"/>
        <end position="413"/>
    </location>
</feature>
<dbReference type="Proteomes" id="UP000886611">
    <property type="component" value="Unassembled WGS sequence"/>
</dbReference>
<dbReference type="InterPro" id="IPR015506">
    <property type="entry name" value="Dsh/Dvl-rel"/>
</dbReference>
<dbReference type="Pfam" id="PF02377">
    <property type="entry name" value="Dishevelled"/>
    <property type="match status" value="1"/>
</dbReference>
<dbReference type="SMART" id="SM00049">
    <property type="entry name" value="DEP"/>
    <property type="match status" value="1"/>
</dbReference>
<dbReference type="GO" id="GO:0005109">
    <property type="term" value="F:frizzled binding"/>
    <property type="evidence" value="ECO:0007669"/>
    <property type="project" value="TreeGrafter"/>
</dbReference>
<dbReference type="Gene3D" id="2.30.42.10">
    <property type="match status" value="1"/>
</dbReference>
<dbReference type="PANTHER" id="PTHR10878">
    <property type="entry name" value="SEGMENT POLARITY PROTEIN DISHEVELLED"/>
    <property type="match status" value="1"/>
</dbReference>
<reference evidence="4 5" key="1">
    <citation type="journal article" date="2021" name="Cell">
        <title>Tracing the genetic footprints of vertebrate landing in non-teleost ray-finned fishes.</title>
        <authorList>
            <person name="Bi X."/>
            <person name="Wang K."/>
            <person name="Yang L."/>
            <person name="Pan H."/>
            <person name="Jiang H."/>
            <person name="Wei Q."/>
            <person name="Fang M."/>
            <person name="Yu H."/>
            <person name="Zhu C."/>
            <person name="Cai Y."/>
            <person name="He Y."/>
            <person name="Gan X."/>
            <person name="Zeng H."/>
            <person name="Yu D."/>
            <person name="Zhu Y."/>
            <person name="Jiang H."/>
            <person name="Qiu Q."/>
            <person name="Yang H."/>
            <person name="Zhang Y.E."/>
            <person name="Wang W."/>
            <person name="Zhu M."/>
            <person name="He S."/>
            <person name="Zhang G."/>
        </authorList>
    </citation>
    <scope>NUCLEOTIDE SEQUENCE [LARGE SCALE GENOMIC DNA]</scope>
    <source>
        <strain evidence="4">Bchr_013</strain>
    </source>
</reference>
<dbReference type="PRINTS" id="PR01760">
    <property type="entry name" value="DISHEVELLED"/>
</dbReference>
<dbReference type="EMBL" id="JAATIS010004040">
    <property type="protein sequence ID" value="KAG2462635.1"/>
    <property type="molecule type" value="Genomic_DNA"/>
</dbReference>
<dbReference type="FunFam" id="1.10.10.10:FF:000040">
    <property type="entry name" value="segment polarity protein dishevelled homolog DVL-3"/>
    <property type="match status" value="1"/>
</dbReference>
<name>A0A8X7X5T3_POLSE</name>
<dbReference type="FunFam" id="2.30.42.10:FF:000014">
    <property type="entry name" value="Segment polarity protein dishevelled homolog DVL-3"/>
    <property type="match status" value="1"/>
</dbReference>
<feature type="compositionally biased region" description="Low complexity" evidence="1">
    <location>
        <begin position="11"/>
        <end position="27"/>
    </location>
</feature>
<dbReference type="Gene3D" id="1.10.10.10">
    <property type="entry name" value="Winged helix-like DNA-binding domain superfamily/Winged helix DNA-binding domain"/>
    <property type="match status" value="1"/>
</dbReference>
<feature type="compositionally biased region" description="Basic residues" evidence="1">
    <location>
        <begin position="425"/>
        <end position="439"/>
    </location>
</feature>
<dbReference type="InterPro" id="IPR024580">
    <property type="entry name" value="Dishevelled_C-dom"/>
</dbReference>
<feature type="region of interest" description="Disordered" evidence="1">
    <location>
        <begin position="1"/>
        <end position="74"/>
    </location>
</feature>
<dbReference type="GO" id="GO:0035556">
    <property type="term" value="P:intracellular signal transduction"/>
    <property type="evidence" value="ECO:0007669"/>
    <property type="project" value="InterPro"/>
</dbReference>
<keyword evidence="5" id="KW-1185">Reference proteome</keyword>
<dbReference type="PRINTS" id="PR01763">
    <property type="entry name" value="DISHEVELLED3"/>
</dbReference>
<dbReference type="InterPro" id="IPR000591">
    <property type="entry name" value="DEP_dom"/>
</dbReference>
<dbReference type="SUPFAM" id="SSF50156">
    <property type="entry name" value="PDZ domain-like"/>
    <property type="match status" value="1"/>
</dbReference>
<dbReference type="Pfam" id="PF00610">
    <property type="entry name" value="DEP"/>
    <property type="match status" value="1"/>
</dbReference>
<feature type="compositionally biased region" description="Low complexity" evidence="1">
    <location>
        <begin position="354"/>
        <end position="370"/>
    </location>
</feature>
<dbReference type="Pfam" id="PF00595">
    <property type="entry name" value="PDZ"/>
    <property type="match status" value="1"/>
</dbReference>
<dbReference type="CDD" id="cd04438">
    <property type="entry name" value="DEP_dishevelled"/>
    <property type="match status" value="1"/>
</dbReference>
<sequence length="504" mass="54974">MERRHDMGGYESSSTLMSSELESTSFFDSDDDDSASRFSSSTEQSSSSRLMRRHKRRRRKPKAPRMERSSSFSSITDSTMSLNIITVTLNMEKYNFLGISIVGQSNERGDGGIYIGSIMKGGAVAADGRIEPGDMLLQVNDINFENMSNDDAVRVLREIVHKPGPITLTVAKCWDPTPRGCFTLPRSFDDFHLSIHSDMATIAKAMASPESGLEVRDRMWLKITIPNAFIGSDVVDWLYHHVEGFTDRREARKYASNLLKAGYIRHTVNKITFSEQCYYIFGDLCGNMAHLSLNDHDGSSGASDQDTLAPLPHPGAAPWPLAFPYQYPAPHPYSPHPGFHDPGYSYGGGGGSAGSQHSEGSRSSGSNRSGSEQRRKEKEAGKTGGADSKSGGSGSESDHTTRSSSVRRERPPSERSAAPPSEHSHRSHHSTAHSIRSNHSHAYGPPGVPPPHFPPPLVMMAPPTAPPGAPPGRDLASVPPELTSSRQSFRMAMGNPSEFFVDVM</sequence>
<accession>A0A8X7X5T3</accession>
<dbReference type="InterPro" id="IPR036034">
    <property type="entry name" value="PDZ_sf"/>
</dbReference>
<feature type="domain" description="DEP" evidence="3">
    <location>
        <begin position="209"/>
        <end position="283"/>
    </location>
</feature>
<evidence type="ECO:0000313" key="5">
    <source>
        <dbReference type="Proteomes" id="UP000886611"/>
    </source>
</evidence>
<dbReference type="PROSITE" id="PS50106">
    <property type="entry name" value="PDZ"/>
    <property type="match status" value="1"/>
</dbReference>
<dbReference type="GO" id="GO:0060070">
    <property type="term" value="P:canonical Wnt signaling pathway"/>
    <property type="evidence" value="ECO:0007669"/>
    <property type="project" value="TreeGrafter"/>
</dbReference>